<keyword evidence="3" id="KW-1185">Reference proteome</keyword>
<comment type="caution">
    <text evidence="2">The sequence shown here is derived from an EMBL/GenBank/DDBJ whole genome shotgun (WGS) entry which is preliminary data.</text>
</comment>
<dbReference type="PANTHER" id="PTHR40050">
    <property type="entry name" value="INNER SPORE COAT PROTEIN H"/>
    <property type="match status" value="1"/>
</dbReference>
<dbReference type="InterPro" id="IPR014867">
    <property type="entry name" value="Spore_coat_CotH_CotH2/3/7"/>
</dbReference>
<accession>A0A1Y1V0X3</accession>
<feature type="chain" id="PRO_5013254290" description="Coth-domain-containing protein" evidence="1">
    <location>
        <begin position="20"/>
        <end position="609"/>
    </location>
</feature>
<keyword evidence="1" id="KW-0732">Signal</keyword>
<sequence length="609" mass="69665">MKVKFFGIILSSFVALGKAKNYSFNVVSILGEGSSIGVKYGDVIKPLTVSHFPLFSGSIEADNIDVYKYVSLDSNGKVIEEESITRNYSDDNINEVYNRVNKEVEIPELPQLFKPMFPMGGKNFEPIPNRIIYNVYANCDKDAYANVVSEPFVGGDNSVQNNQLVNCTITIISPKNTFQSKGSIHLIGFGSRLFKKLAWSIKFDKKFLGRKSVKLRAMASDPTLIREKLSTELYKAVGIPVQEGTYARLFINGDIYGLYLIIDGFSKKWVSGYVHGDAKKDIGISYKLYAKIPQYPDLKYISDDYNDYTRFYIPDEYEDKDVDENNLATKYSHIIDFTKKFNDWVNTPERPVKKLGSFFNIEAVLRLMVIDTLILALDNFWLRLSNAAVYYNPDHNNYVILPYDFDKVLNGGAVDPVIDPNTYIGDCHTWATQHEETIEHFFTNSLLQQPEIKKRYDVILSKVSNELFNTDVISNYIHAVADLIRDDVQWNFDTINYLNIPYNGIVNHYSLQNFEDNIENGHVDFVEDYVVNDAHYGLNEWVELRSESCKADTAGVDTSNNDNISDDYDVEVYKSSKEEIKSKAEIKVTFTKSIALIVILSQFLFYYLF</sequence>
<evidence type="ECO:0000256" key="1">
    <source>
        <dbReference type="SAM" id="SignalP"/>
    </source>
</evidence>
<protein>
    <recommendedName>
        <fullName evidence="4">Coth-domain-containing protein</fullName>
    </recommendedName>
</protein>
<reference evidence="2 3" key="2">
    <citation type="submission" date="2016-08" db="EMBL/GenBank/DDBJ databases">
        <title>Pervasive Adenine N6-methylation of Active Genes in Fungi.</title>
        <authorList>
            <consortium name="DOE Joint Genome Institute"/>
            <person name="Mondo S.J."/>
            <person name="Dannebaum R.O."/>
            <person name="Kuo R.C."/>
            <person name="Labutti K."/>
            <person name="Haridas S."/>
            <person name="Kuo A."/>
            <person name="Salamov A."/>
            <person name="Ahrendt S.R."/>
            <person name="Lipzen A."/>
            <person name="Sullivan W."/>
            <person name="Andreopoulos W.B."/>
            <person name="Clum A."/>
            <person name="Lindquist E."/>
            <person name="Daum C."/>
            <person name="Ramamoorthy G.K."/>
            <person name="Gryganskyi A."/>
            <person name="Culley D."/>
            <person name="Magnuson J.K."/>
            <person name="James T.Y."/>
            <person name="O'Malley M.A."/>
            <person name="Stajich J.E."/>
            <person name="Spatafora J.W."/>
            <person name="Visel A."/>
            <person name="Grigoriev I.V."/>
        </authorList>
    </citation>
    <scope>NUCLEOTIDE SEQUENCE [LARGE SCALE GENOMIC DNA]</scope>
    <source>
        <strain evidence="3">finn</strain>
    </source>
</reference>
<dbReference type="AlphaFoldDB" id="A0A1Y1V0X3"/>
<dbReference type="Pfam" id="PF08757">
    <property type="entry name" value="CotH"/>
    <property type="match status" value="1"/>
</dbReference>
<dbReference type="EMBL" id="MCFH01000044">
    <property type="protein sequence ID" value="ORX44694.1"/>
    <property type="molecule type" value="Genomic_DNA"/>
</dbReference>
<name>A0A1Y1V0X3_9FUNG</name>
<proteinExistence type="predicted"/>
<dbReference type="STRING" id="1754191.A0A1Y1V0X3"/>
<evidence type="ECO:0008006" key="4">
    <source>
        <dbReference type="Google" id="ProtNLM"/>
    </source>
</evidence>
<reference evidence="2 3" key="1">
    <citation type="submission" date="2016-08" db="EMBL/GenBank/DDBJ databases">
        <title>Genomes of anaerobic fungi encode conserved fungal cellulosomes for biomass hydrolysis.</title>
        <authorList>
            <consortium name="DOE Joint Genome Institute"/>
            <person name="Haitjema C.H."/>
            <person name="Gilmore S.P."/>
            <person name="Henske J.K."/>
            <person name="Solomon K.V."/>
            <person name="De Groot R."/>
            <person name="Kuo A."/>
            <person name="Mondo S.J."/>
            <person name="Salamov A.A."/>
            <person name="Labutti K."/>
            <person name="Zhao Z."/>
            <person name="Chiniquy J."/>
            <person name="Barry K."/>
            <person name="Brewer H.M."/>
            <person name="Purvine S.O."/>
            <person name="Wright A.T."/>
            <person name="Boxma B."/>
            <person name="Van Alen T."/>
            <person name="Hackstein J.H."/>
            <person name="Baker S.E."/>
            <person name="Grigoriev I.V."/>
            <person name="O'Malley M.A."/>
        </authorList>
    </citation>
    <scope>NUCLEOTIDE SEQUENCE [LARGE SCALE GENOMIC DNA]</scope>
    <source>
        <strain evidence="3">finn</strain>
    </source>
</reference>
<dbReference type="OrthoDB" id="10267127at2759"/>
<feature type="signal peptide" evidence="1">
    <location>
        <begin position="1"/>
        <end position="19"/>
    </location>
</feature>
<gene>
    <name evidence="2" type="ORF">BCR36DRAFT_334320</name>
</gene>
<dbReference type="Proteomes" id="UP000193719">
    <property type="component" value="Unassembled WGS sequence"/>
</dbReference>
<evidence type="ECO:0000313" key="2">
    <source>
        <dbReference type="EMBL" id="ORX44694.1"/>
    </source>
</evidence>
<dbReference type="PANTHER" id="PTHR40050:SF1">
    <property type="entry name" value="INNER SPORE COAT PROTEIN H"/>
    <property type="match status" value="1"/>
</dbReference>
<evidence type="ECO:0000313" key="3">
    <source>
        <dbReference type="Proteomes" id="UP000193719"/>
    </source>
</evidence>
<organism evidence="2 3">
    <name type="scientific">Piromyces finnis</name>
    <dbReference type="NCBI Taxonomy" id="1754191"/>
    <lineage>
        <taxon>Eukaryota</taxon>
        <taxon>Fungi</taxon>
        <taxon>Fungi incertae sedis</taxon>
        <taxon>Chytridiomycota</taxon>
        <taxon>Chytridiomycota incertae sedis</taxon>
        <taxon>Neocallimastigomycetes</taxon>
        <taxon>Neocallimastigales</taxon>
        <taxon>Neocallimastigaceae</taxon>
        <taxon>Piromyces</taxon>
    </lineage>
</organism>